<feature type="region of interest" description="Disordered" evidence="1">
    <location>
        <begin position="147"/>
        <end position="169"/>
    </location>
</feature>
<dbReference type="Proteomes" id="UP001316803">
    <property type="component" value="Unassembled WGS sequence"/>
</dbReference>
<reference evidence="2 3" key="1">
    <citation type="submission" date="2022-12" db="EMBL/GenBank/DDBJ databases">
        <title>Genomic features and morphological characterization of a novel Knufia sp. strain isolated from spacecraft assembly facility.</title>
        <authorList>
            <person name="Teixeira M."/>
            <person name="Chander A.M."/>
            <person name="Stajich J.E."/>
            <person name="Venkateswaran K."/>
        </authorList>
    </citation>
    <scope>NUCLEOTIDE SEQUENCE [LARGE SCALE GENOMIC DNA]</scope>
    <source>
        <strain evidence="2 3">FJI-L2-BK-P2</strain>
    </source>
</reference>
<accession>A0AAN8ER30</accession>
<evidence type="ECO:0000313" key="2">
    <source>
        <dbReference type="EMBL" id="KAK5956712.1"/>
    </source>
</evidence>
<organism evidence="2 3">
    <name type="scientific">Knufia fluminis</name>
    <dbReference type="NCBI Taxonomy" id="191047"/>
    <lineage>
        <taxon>Eukaryota</taxon>
        <taxon>Fungi</taxon>
        <taxon>Dikarya</taxon>
        <taxon>Ascomycota</taxon>
        <taxon>Pezizomycotina</taxon>
        <taxon>Eurotiomycetes</taxon>
        <taxon>Chaetothyriomycetidae</taxon>
        <taxon>Chaetothyriales</taxon>
        <taxon>Trichomeriaceae</taxon>
        <taxon>Knufia</taxon>
    </lineage>
</organism>
<proteinExistence type="predicted"/>
<protein>
    <submittedName>
        <fullName evidence="2">Uncharacterized protein</fullName>
    </submittedName>
</protein>
<comment type="caution">
    <text evidence="2">The sequence shown here is derived from an EMBL/GenBank/DDBJ whole genome shotgun (WGS) entry which is preliminary data.</text>
</comment>
<evidence type="ECO:0000256" key="1">
    <source>
        <dbReference type="SAM" id="MobiDB-lite"/>
    </source>
</evidence>
<name>A0AAN8ER30_9EURO</name>
<evidence type="ECO:0000313" key="3">
    <source>
        <dbReference type="Proteomes" id="UP001316803"/>
    </source>
</evidence>
<dbReference type="AlphaFoldDB" id="A0AAN8ER30"/>
<gene>
    <name evidence="2" type="ORF">OHC33_002199</name>
</gene>
<keyword evidence="3" id="KW-1185">Reference proteome</keyword>
<dbReference type="EMBL" id="JAKLMC020000004">
    <property type="protein sequence ID" value="KAK5956712.1"/>
    <property type="molecule type" value="Genomic_DNA"/>
</dbReference>
<feature type="compositionally biased region" description="Basic and acidic residues" evidence="1">
    <location>
        <begin position="157"/>
        <end position="168"/>
    </location>
</feature>
<sequence length="202" mass="23830">MARTVSWAASEGARDPLCDEKDVMKTFHKHVKHCDTCYSSLSSWRSGASLCSKGHNYVVDMQPYFFCKAGKPYSLIDRQQRSEMNRVLVPVEYKYVSTLFETLNAGYSTNPSRRPQRPKVVVHHPAPVIREAEPRRYERPTIIIPREQYSPSHRSPRSGDRYVEERRHREPRYRGSLYHEDERRRHRHDAEVIYASPARYHL</sequence>